<dbReference type="SMART" id="SM00916">
    <property type="entry name" value="L51_S25_CI-B8"/>
    <property type="match status" value="1"/>
</dbReference>
<dbReference type="InterPro" id="IPR007741">
    <property type="entry name" value="Ribosomal_mL43/mS25/NADH_DH"/>
</dbReference>
<evidence type="ECO:0000259" key="7">
    <source>
        <dbReference type="SMART" id="SM00916"/>
    </source>
</evidence>
<keyword evidence="9" id="KW-1185">Reference proteome</keyword>
<gene>
    <name evidence="8" type="ORF">CHIRRI_LOCUS10504</name>
</gene>
<reference evidence="8" key="1">
    <citation type="submission" date="2022-01" db="EMBL/GenBank/DDBJ databases">
        <authorList>
            <person name="King R."/>
        </authorList>
    </citation>
    <scope>NUCLEOTIDE SEQUENCE</scope>
</reference>
<keyword evidence="5" id="KW-0687">Ribonucleoprotein</keyword>
<evidence type="ECO:0000256" key="5">
    <source>
        <dbReference type="ARBA" id="ARBA00023274"/>
    </source>
</evidence>
<evidence type="ECO:0000313" key="8">
    <source>
        <dbReference type="EMBL" id="CAG9807658.1"/>
    </source>
</evidence>
<evidence type="ECO:0000256" key="1">
    <source>
        <dbReference type="ARBA" id="ARBA00004173"/>
    </source>
</evidence>
<proteinExistence type="inferred from homology"/>
<comment type="subcellular location">
    <subcellularLocation>
        <location evidence="1">Mitochondrion</location>
    </subcellularLocation>
</comment>
<name>A0A9N9S1W7_9DIPT</name>
<dbReference type="EMBL" id="OU895879">
    <property type="protein sequence ID" value="CAG9807658.1"/>
    <property type="molecule type" value="Genomic_DNA"/>
</dbReference>
<evidence type="ECO:0000256" key="3">
    <source>
        <dbReference type="ARBA" id="ARBA00022980"/>
    </source>
</evidence>
<dbReference type="OrthoDB" id="88at2759"/>
<comment type="similarity">
    <text evidence="2">Belongs to the mitochondrion-specific ribosomal protein mL43 family.</text>
</comment>
<organism evidence="8 9">
    <name type="scientific">Chironomus riparius</name>
    <dbReference type="NCBI Taxonomy" id="315576"/>
    <lineage>
        <taxon>Eukaryota</taxon>
        <taxon>Metazoa</taxon>
        <taxon>Ecdysozoa</taxon>
        <taxon>Arthropoda</taxon>
        <taxon>Hexapoda</taxon>
        <taxon>Insecta</taxon>
        <taxon>Pterygota</taxon>
        <taxon>Neoptera</taxon>
        <taxon>Endopterygota</taxon>
        <taxon>Diptera</taxon>
        <taxon>Nematocera</taxon>
        <taxon>Chironomoidea</taxon>
        <taxon>Chironomidae</taxon>
        <taxon>Chironominae</taxon>
        <taxon>Chironomus</taxon>
    </lineage>
</organism>
<dbReference type="GO" id="GO:0003735">
    <property type="term" value="F:structural constituent of ribosome"/>
    <property type="evidence" value="ECO:0007669"/>
    <property type="project" value="InterPro"/>
</dbReference>
<feature type="domain" description="Ribosomal protein/NADH dehydrogenase" evidence="7">
    <location>
        <begin position="36"/>
        <end position="109"/>
    </location>
</feature>
<evidence type="ECO:0000256" key="2">
    <source>
        <dbReference type="ARBA" id="ARBA00006073"/>
    </source>
</evidence>
<keyword evidence="3" id="KW-0689">Ribosomal protein</keyword>
<evidence type="ECO:0000313" key="9">
    <source>
        <dbReference type="Proteomes" id="UP001153620"/>
    </source>
</evidence>
<dbReference type="InterPro" id="IPR036249">
    <property type="entry name" value="Thioredoxin-like_sf"/>
</dbReference>
<dbReference type="Proteomes" id="UP001153620">
    <property type="component" value="Chromosome 3"/>
</dbReference>
<dbReference type="InterPro" id="IPR039927">
    <property type="entry name" value="Ribosomal_mL43"/>
</dbReference>
<reference evidence="8" key="2">
    <citation type="submission" date="2022-10" db="EMBL/GenBank/DDBJ databases">
        <authorList>
            <consortium name="ENA_rothamsted_submissions"/>
            <consortium name="culmorum"/>
            <person name="King R."/>
        </authorList>
    </citation>
    <scope>NUCLEOTIDE SEQUENCE</scope>
</reference>
<dbReference type="GO" id="GO:0005762">
    <property type="term" value="C:mitochondrial large ribosomal subunit"/>
    <property type="evidence" value="ECO:0007669"/>
    <property type="project" value="TreeGrafter"/>
</dbReference>
<dbReference type="SUPFAM" id="SSF52833">
    <property type="entry name" value="Thioredoxin-like"/>
    <property type="match status" value="1"/>
</dbReference>
<dbReference type="AlphaFoldDB" id="A0A9N9S1W7"/>
<dbReference type="PANTHER" id="PTHR21396">
    <property type="entry name" value="39S RIBOSOMAL PROTEIN L43"/>
    <property type="match status" value="1"/>
</dbReference>
<evidence type="ECO:0000256" key="4">
    <source>
        <dbReference type="ARBA" id="ARBA00023128"/>
    </source>
</evidence>
<dbReference type="Gene3D" id="3.40.30.10">
    <property type="entry name" value="Glutaredoxin"/>
    <property type="match status" value="1"/>
</dbReference>
<accession>A0A9N9S1W7</accession>
<keyword evidence="4" id="KW-0496">Mitochondrion</keyword>
<evidence type="ECO:0000256" key="6">
    <source>
        <dbReference type="ARBA" id="ARBA00035188"/>
    </source>
</evidence>
<protein>
    <recommendedName>
        <fullName evidence="6">Large ribosomal subunit protein mL43</fullName>
    </recommendedName>
</protein>
<dbReference type="Pfam" id="PF05047">
    <property type="entry name" value="L51_S25_CI-B8"/>
    <property type="match status" value="1"/>
</dbReference>
<dbReference type="GO" id="GO:0032543">
    <property type="term" value="P:mitochondrial translation"/>
    <property type="evidence" value="ECO:0007669"/>
    <property type="project" value="InterPro"/>
</dbReference>
<sequence length="179" mass="20912">MNHSQFLISGFLRPPFYNGVGRQINQLQRLTIKFCKSHGGSKGMRDFIENHLVNYAKENQSVVVYVKPRRHRSPVIVAEYLNGDRRWMSAQNRNHEEILKWLSLLSLQAGDTEPIRYRKNWHTDCPSIQGPWTPFTHKNPAFNNIAFPDKELGKQLNMPETATEKLLRLVQEQKNTKNE</sequence>
<dbReference type="PANTHER" id="PTHR21396:SF2">
    <property type="entry name" value="LARGE RIBOSOMAL SUBUNIT PROTEIN ML43"/>
    <property type="match status" value="1"/>
</dbReference>